<dbReference type="GO" id="GO:0016740">
    <property type="term" value="F:transferase activity"/>
    <property type="evidence" value="ECO:0007669"/>
    <property type="project" value="UniProtKB-KW"/>
</dbReference>
<dbReference type="InterPro" id="IPR027417">
    <property type="entry name" value="P-loop_NTPase"/>
</dbReference>
<reference evidence="1 2" key="1">
    <citation type="submission" date="2015-09" db="EMBL/GenBank/DDBJ databases">
        <title>Identification and resolution of microdiversity through metagenomic sequencing of parallel consortia.</title>
        <authorList>
            <person name="Nelson W.C."/>
            <person name="Romine M.F."/>
            <person name="Lindemann S.R."/>
        </authorList>
    </citation>
    <scope>NUCLEOTIDE SEQUENCE [LARGE SCALE GENOMIC DNA]</scope>
    <source>
        <strain evidence="1">Ana</strain>
    </source>
</reference>
<sequence>MPKSILILSNKSSGSSAVQRLLAQAVDLKCVEKTRHFENESLYWTKAASALQMPQQDMLDSEVPIEAMAARHDLVQLLRDNLPAHRLPNYADYLATTATTAAQDRAFIFAGWQRLCEQYTPIFLEKSPHHLVQWSALSLIVDCMEQLQGEVDFLLVGLVRNPMDTLYSAFRRWKTPPEALQYEWLMAYTHLQRLAEMLGTRTRVNPAGRVVIVRYEDLAVSLAPLAPVFDFCGTSPSADAPCLNRRSLLKWQQDRFFGFSLAPEVKALAMQYGYRDADLDNRDRPLWPLYRDVRRSLHHSTRWGKNLYWYLKRSRQI</sequence>
<dbReference type="AlphaFoldDB" id="A0A0P8C5J5"/>
<dbReference type="Gene3D" id="3.40.50.300">
    <property type="entry name" value="P-loop containing nucleotide triphosphate hydrolases"/>
    <property type="match status" value="1"/>
</dbReference>
<protein>
    <submittedName>
        <fullName evidence="1">Sulfotransferase domain</fullName>
    </submittedName>
</protein>
<proteinExistence type="predicted"/>
<evidence type="ECO:0000313" key="2">
    <source>
        <dbReference type="Proteomes" id="UP000050465"/>
    </source>
</evidence>
<keyword evidence="1" id="KW-0808">Transferase</keyword>
<dbReference type="Proteomes" id="UP000050465">
    <property type="component" value="Unassembled WGS sequence"/>
</dbReference>
<evidence type="ECO:0000313" key="1">
    <source>
        <dbReference type="EMBL" id="KPQ36992.1"/>
    </source>
</evidence>
<accession>A0A0P8C5J5</accession>
<organism evidence="1 2">
    <name type="scientific">Phormidesmis priestleyi Ana</name>
    <dbReference type="NCBI Taxonomy" id="1666911"/>
    <lineage>
        <taxon>Bacteria</taxon>
        <taxon>Bacillati</taxon>
        <taxon>Cyanobacteriota</taxon>
        <taxon>Cyanophyceae</taxon>
        <taxon>Leptolyngbyales</taxon>
        <taxon>Leptolyngbyaceae</taxon>
        <taxon>Phormidesmis</taxon>
    </lineage>
</organism>
<dbReference type="EMBL" id="LJZR01000003">
    <property type="protein sequence ID" value="KPQ36992.1"/>
    <property type="molecule type" value="Genomic_DNA"/>
</dbReference>
<dbReference type="STRING" id="1666911.HLUCCA11_03485"/>
<name>A0A0P8C5J5_9CYAN</name>
<dbReference type="Pfam" id="PF13469">
    <property type="entry name" value="Sulfotransfer_3"/>
    <property type="match status" value="1"/>
</dbReference>
<gene>
    <name evidence="1" type="ORF">HLUCCA11_03485</name>
</gene>
<comment type="caution">
    <text evidence="1">The sequence shown here is derived from an EMBL/GenBank/DDBJ whole genome shotgun (WGS) entry which is preliminary data.</text>
</comment>
<dbReference type="SUPFAM" id="SSF52540">
    <property type="entry name" value="P-loop containing nucleoside triphosphate hydrolases"/>
    <property type="match status" value="1"/>
</dbReference>